<dbReference type="AlphaFoldDB" id="A0A8T2RDB1"/>
<reference evidence="2" key="1">
    <citation type="submission" date="2021-08" db="EMBL/GenBank/DDBJ databases">
        <title>WGS assembly of Ceratopteris richardii.</title>
        <authorList>
            <person name="Marchant D.B."/>
            <person name="Chen G."/>
            <person name="Jenkins J."/>
            <person name="Shu S."/>
            <person name="Leebens-Mack J."/>
            <person name="Grimwood J."/>
            <person name="Schmutz J."/>
            <person name="Soltis P."/>
            <person name="Soltis D."/>
            <person name="Chen Z.-H."/>
        </authorList>
    </citation>
    <scope>NUCLEOTIDE SEQUENCE</scope>
    <source>
        <strain evidence="2">Whitten #5841</strain>
        <tissue evidence="2">Leaf</tissue>
    </source>
</reference>
<feature type="compositionally biased region" description="Polar residues" evidence="1">
    <location>
        <begin position="44"/>
        <end position="54"/>
    </location>
</feature>
<evidence type="ECO:0000313" key="2">
    <source>
        <dbReference type="EMBL" id="KAH7293503.1"/>
    </source>
</evidence>
<evidence type="ECO:0000256" key="1">
    <source>
        <dbReference type="SAM" id="MobiDB-lite"/>
    </source>
</evidence>
<feature type="compositionally biased region" description="Basic and acidic residues" evidence="1">
    <location>
        <begin position="1"/>
        <end position="12"/>
    </location>
</feature>
<keyword evidence="3" id="KW-1185">Reference proteome</keyword>
<sequence length="185" mass="20021">MGNLKLGKEQHSGEVGLLTKEKLKEAGRIPSVKNIKKQLPLPPSSTAQQHPPTLTVSQSLPSLFTIASSTSPTGSSSQSPFSALVPSLASSSSTSAPSVLRMLREILQNVTAQRNQIVALMNSIDPTFISLSCGKSMQEHKLLNQVSEIQGKILDINEEIFHMRAKNIQLEQQLNSLQAKRAAQV</sequence>
<comment type="caution">
    <text evidence="2">The sequence shown here is derived from an EMBL/GenBank/DDBJ whole genome shotgun (WGS) entry which is preliminary data.</text>
</comment>
<feature type="region of interest" description="Disordered" evidence="1">
    <location>
        <begin position="1"/>
        <end position="54"/>
    </location>
</feature>
<dbReference type="EMBL" id="CM035433">
    <property type="protein sequence ID" value="KAH7293504.1"/>
    <property type="molecule type" value="Genomic_DNA"/>
</dbReference>
<dbReference type="Proteomes" id="UP000825935">
    <property type="component" value="Chromosome 28"/>
</dbReference>
<gene>
    <name evidence="2" type="ORF">KP509_28G028500</name>
</gene>
<protein>
    <submittedName>
        <fullName evidence="2">Uncharacterized protein</fullName>
    </submittedName>
</protein>
<proteinExistence type="predicted"/>
<evidence type="ECO:0000313" key="3">
    <source>
        <dbReference type="Proteomes" id="UP000825935"/>
    </source>
</evidence>
<name>A0A8T2RDB1_CERRI</name>
<accession>A0A8T2RDB1</accession>
<organism evidence="2 3">
    <name type="scientific">Ceratopteris richardii</name>
    <name type="common">Triangle waterfern</name>
    <dbReference type="NCBI Taxonomy" id="49495"/>
    <lineage>
        <taxon>Eukaryota</taxon>
        <taxon>Viridiplantae</taxon>
        <taxon>Streptophyta</taxon>
        <taxon>Embryophyta</taxon>
        <taxon>Tracheophyta</taxon>
        <taxon>Polypodiopsida</taxon>
        <taxon>Polypodiidae</taxon>
        <taxon>Polypodiales</taxon>
        <taxon>Pteridineae</taxon>
        <taxon>Pteridaceae</taxon>
        <taxon>Parkerioideae</taxon>
        <taxon>Ceratopteris</taxon>
    </lineage>
</organism>
<dbReference type="OrthoDB" id="1934007at2759"/>
<dbReference type="EMBL" id="CM035433">
    <property type="protein sequence ID" value="KAH7293503.1"/>
    <property type="molecule type" value="Genomic_DNA"/>
</dbReference>